<accession>C2FWA1</accession>
<dbReference type="AlphaFoldDB" id="C2FWA1"/>
<comment type="caution">
    <text evidence="2">The sequence shown here is derived from an EMBL/GenBank/DDBJ whole genome shotgun (WGS) entry which is preliminary data.</text>
</comment>
<feature type="domain" description="Phage tail collar" evidence="1">
    <location>
        <begin position="7"/>
        <end position="62"/>
    </location>
</feature>
<gene>
    <name evidence="2" type="ORF">HMPREF0765_1607</name>
</gene>
<dbReference type="RefSeq" id="WP_003007729.1">
    <property type="nucleotide sequence ID" value="NZ_GG668631.1"/>
</dbReference>
<evidence type="ECO:0000313" key="3">
    <source>
        <dbReference type="Proteomes" id="UP000006241"/>
    </source>
</evidence>
<reference evidence="2 3" key="1">
    <citation type="submission" date="2009-01" db="EMBL/GenBank/DDBJ databases">
        <authorList>
            <person name="Qin X."/>
            <person name="Bachman B."/>
            <person name="Battles P."/>
            <person name="Bell A."/>
            <person name="Bess C."/>
            <person name="Bickham C."/>
            <person name="Chaboub L."/>
            <person name="Chen D."/>
            <person name="Coyle M."/>
            <person name="Deiros D.R."/>
            <person name="Dinh H."/>
            <person name="Forbes L."/>
            <person name="Fowler G."/>
            <person name="Francisco L."/>
            <person name="Fu Q."/>
            <person name="Gubbala S."/>
            <person name="Hale W."/>
            <person name="Han Y."/>
            <person name="Hemphill L."/>
            <person name="Highlander S.K."/>
            <person name="Hirani K."/>
            <person name="Hogues M."/>
            <person name="Jackson L."/>
            <person name="Jakkamsetti A."/>
            <person name="Javaid M."/>
            <person name="Jiang H."/>
            <person name="Korchina V."/>
            <person name="Kovar C."/>
            <person name="Lara F."/>
            <person name="Lee S."/>
            <person name="Mata R."/>
            <person name="Mathew T."/>
            <person name="Moen C."/>
            <person name="Morales K."/>
            <person name="Munidasa M."/>
            <person name="Nazareth L."/>
            <person name="Ngo R."/>
            <person name="Nguyen L."/>
            <person name="Okwuonu G."/>
            <person name="Ongeri F."/>
            <person name="Patil S."/>
            <person name="Petrosino J."/>
            <person name="Pham C."/>
            <person name="Pham P."/>
            <person name="Pu L.-L."/>
            <person name="Puazo M."/>
            <person name="Raj R."/>
            <person name="Reid J."/>
            <person name="Rouhana J."/>
            <person name="Saada N."/>
            <person name="Shang Y."/>
            <person name="Simmons D."/>
            <person name="Thornton R."/>
            <person name="Warren J."/>
            <person name="Weissenberger G."/>
            <person name="Zhang J."/>
            <person name="Zhang L."/>
            <person name="Zhou C."/>
            <person name="Zhu D."/>
            <person name="Muzny D."/>
            <person name="Worley K."/>
            <person name="Gibbs R."/>
        </authorList>
    </citation>
    <scope>NUCLEOTIDE SEQUENCE [LARGE SCALE GENOMIC DNA]</scope>
    <source>
        <strain evidence="2 3">ATCC 33300</strain>
    </source>
</reference>
<dbReference type="Proteomes" id="UP000006241">
    <property type="component" value="Unassembled WGS sequence"/>
</dbReference>
<dbReference type="Gene3D" id="3.90.1340.10">
    <property type="entry name" value="Phage tail collar domain"/>
    <property type="match status" value="1"/>
</dbReference>
<protein>
    <submittedName>
        <fullName evidence="2">Phage Tail Collar Domain protein</fullName>
    </submittedName>
</protein>
<evidence type="ECO:0000313" key="2">
    <source>
        <dbReference type="EMBL" id="EEI92881.1"/>
    </source>
</evidence>
<sequence length="199" mass="20666">MDGTMAEIRLFAGNFAPKYWALCNGQTLAINTNQALFSLLGTTYGGNGVTTFQLPDFRGRIPVGTGSGQTVGMGTITSGQKVGTESVTLVENNLPAHFHQVSISGKLPLTVSKSIADKSTVIDGLSLAAPARSAGRAKTPTLGYNSQTGSISLNPASIDLSGMTLTLAPIGGNAVHDNRQPALGLNYIICLQGIYPSRN</sequence>
<proteinExistence type="predicted"/>
<dbReference type="EMBL" id="ACHB01000036">
    <property type="protein sequence ID" value="EEI92881.1"/>
    <property type="molecule type" value="Genomic_DNA"/>
</dbReference>
<dbReference type="SUPFAM" id="SSF88874">
    <property type="entry name" value="Receptor-binding domain of short tail fibre protein gp12"/>
    <property type="match status" value="1"/>
</dbReference>
<name>C2FWA1_SPHSI</name>
<dbReference type="HOGENOM" id="CLU_087872_1_1_10"/>
<dbReference type="InterPro" id="IPR037053">
    <property type="entry name" value="Phage_tail_collar_dom_sf"/>
</dbReference>
<dbReference type="Pfam" id="PF07484">
    <property type="entry name" value="Collar"/>
    <property type="match status" value="1"/>
</dbReference>
<dbReference type="InterPro" id="IPR011083">
    <property type="entry name" value="Phage_tail_collar_dom"/>
</dbReference>
<organism evidence="2 3">
    <name type="scientific">Sphingobacterium spiritivorum ATCC 33300</name>
    <dbReference type="NCBI Taxonomy" id="525372"/>
    <lineage>
        <taxon>Bacteria</taxon>
        <taxon>Pseudomonadati</taxon>
        <taxon>Bacteroidota</taxon>
        <taxon>Sphingobacteriia</taxon>
        <taxon>Sphingobacteriales</taxon>
        <taxon>Sphingobacteriaceae</taxon>
        <taxon>Sphingobacterium</taxon>
    </lineage>
</organism>
<evidence type="ECO:0000259" key="1">
    <source>
        <dbReference type="Pfam" id="PF07484"/>
    </source>
</evidence>